<gene>
    <name evidence="3" type="ORF">MTR66_16405</name>
</gene>
<dbReference type="Proteomes" id="UP001202281">
    <property type="component" value="Unassembled WGS sequence"/>
</dbReference>
<evidence type="ECO:0000313" key="4">
    <source>
        <dbReference type="Proteomes" id="UP001202281"/>
    </source>
</evidence>
<dbReference type="EMBL" id="JALHLG010000033">
    <property type="protein sequence ID" value="MCJ2188389.1"/>
    <property type="molecule type" value="Genomic_DNA"/>
</dbReference>
<evidence type="ECO:0000313" key="3">
    <source>
        <dbReference type="EMBL" id="MCJ2188389.1"/>
    </source>
</evidence>
<evidence type="ECO:0000256" key="1">
    <source>
        <dbReference type="ARBA" id="ARBA00022679"/>
    </source>
</evidence>
<dbReference type="Gene3D" id="3.40.50.2000">
    <property type="entry name" value="Glycogen Phosphorylase B"/>
    <property type="match status" value="1"/>
</dbReference>
<feature type="domain" description="Glycosyl transferase family 1" evidence="2">
    <location>
        <begin position="189"/>
        <end position="338"/>
    </location>
</feature>
<accession>A0ABT0BTK4</accession>
<dbReference type="InterPro" id="IPR001296">
    <property type="entry name" value="Glyco_trans_1"/>
</dbReference>
<evidence type="ECO:0000259" key="2">
    <source>
        <dbReference type="Pfam" id="PF00534"/>
    </source>
</evidence>
<organism evidence="3 4">
    <name type="scientific">Novosphingobium beihaiensis</name>
    <dbReference type="NCBI Taxonomy" id="2930389"/>
    <lineage>
        <taxon>Bacteria</taxon>
        <taxon>Pseudomonadati</taxon>
        <taxon>Pseudomonadota</taxon>
        <taxon>Alphaproteobacteria</taxon>
        <taxon>Sphingomonadales</taxon>
        <taxon>Sphingomonadaceae</taxon>
        <taxon>Novosphingobium</taxon>
    </lineage>
</organism>
<dbReference type="Pfam" id="PF00534">
    <property type="entry name" value="Glycos_transf_1"/>
    <property type="match status" value="1"/>
</dbReference>
<comment type="caution">
    <text evidence="3">The sequence shown here is derived from an EMBL/GenBank/DDBJ whole genome shotgun (WGS) entry which is preliminary data.</text>
</comment>
<dbReference type="PANTHER" id="PTHR46401">
    <property type="entry name" value="GLYCOSYLTRANSFERASE WBBK-RELATED"/>
    <property type="match status" value="1"/>
</dbReference>
<sequence>MTAPLPIYFNGKFYSGGLNGVHRVADRLIRECDRELARLPEDERPDAFLMTSGKADWVPDLQVIKRRNYTRTDQIWEQFVLPFAARSGILVNLANLAPIAHRNKITMIHDAQFLFSDCGYPARQRLGYRWLTPMLGRSSRATLTVSEFSRRMLHQFSVVNEKQTHVIANGADHILDVEEDPGVRARLGIEGESYAVMFGSPKGYKNNATPFAAFADGRLSPTRLVIVGPERAQLEAAGLTPPDGTIFAGKLNDRELKGVLAGGLAILFPSRTEGFGLPPLEAMLCGCPVLASPAGAIPEVCADAAIYAGTDRPGEWIEAIEIMRSDPQLRQRKIAEGYARAARFTWSGAGASLMNVIHALAGEKLQ</sequence>
<dbReference type="PANTHER" id="PTHR46401:SF2">
    <property type="entry name" value="GLYCOSYLTRANSFERASE WBBK-RELATED"/>
    <property type="match status" value="1"/>
</dbReference>
<reference evidence="3 4" key="1">
    <citation type="submission" date="2022-04" db="EMBL/GenBank/DDBJ databases">
        <title>Identification of a novel bacterium isolated from mangrove sediments.</title>
        <authorList>
            <person name="Pan X."/>
        </authorList>
    </citation>
    <scope>NUCLEOTIDE SEQUENCE [LARGE SCALE GENOMIC DNA]</scope>
    <source>
        <strain evidence="3 4">B2638</strain>
    </source>
</reference>
<protein>
    <submittedName>
        <fullName evidence="3">Glycosyltransferase family 4 protein</fullName>
    </submittedName>
</protein>
<dbReference type="CDD" id="cd03809">
    <property type="entry name" value="GT4_MtfB-like"/>
    <property type="match status" value="1"/>
</dbReference>
<name>A0ABT0BTK4_9SPHN</name>
<keyword evidence="1" id="KW-0808">Transferase</keyword>
<dbReference type="RefSeq" id="WP_243923036.1">
    <property type="nucleotide sequence ID" value="NZ_JALHLG010000033.1"/>
</dbReference>
<dbReference type="SUPFAM" id="SSF53756">
    <property type="entry name" value="UDP-Glycosyltransferase/glycogen phosphorylase"/>
    <property type="match status" value="1"/>
</dbReference>
<proteinExistence type="predicted"/>
<keyword evidence="4" id="KW-1185">Reference proteome</keyword>